<comment type="similarity">
    <text evidence="1">Belongs to the membrane fusion protein (MFP) (TC 8.A.1) family.</text>
</comment>
<dbReference type="GO" id="GO:0015562">
    <property type="term" value="F:efflux transmembrane transporter activity"/>
    <property type="evidence" value="ECO:0007669"/>
    <property type="project" value="TreeGrafter"/>
</dbReference>
<dbReference type="Gene3D" id="2.40.30.170">
    <property type="match status" value="1"/>
</dbReference>
<dbReference type="NCBIfam" id="TIGR01730">
    <property type="entry name" value="RND_mfp"/>
    <property type="match status" value="1"/>
</dbReference>
<keyword evidence="5" id="KW-1185">Reference proteome</keyword>
<reference evidence="5" key="1">
    <citation type="submission" date="2014-12" db="EMBL/GenBank/DDBJ databases">
        <title>Complete genome sequence of a multi-drug resistant Klebsiella pneumoniae.</title>
        <authorList>
            <person name="Hua X."/>
            <person name="Chen Q."/>
            <person name="Li X."/>
            <person name="Feng Y."/>
            <person name="Ruan Z."/>
            <person name="Yu Y."/>
        </authorList>
    </citation>
    <scope>NUCLEOTIDE SEQUENCE [LARGE SCALE GENOMIC DNA]</scope>
    <source>
        <strain evidence="5">5.12</strain>
    </source>
</reference>
<gene>
    <name evidence="4" type="ORF">CA267_002915</name>
</gene>
<accession>A0A6M4M9I5</accession>
<dbReference type="OrthoDB" id="5730196at2"/>
<dbReference type="GO" id="GO:1990281">
    <property type="term" value="C:efflux pump complex"/>
    <property type="evidence" value="ECO:0007669"/>
    <property type="project" value="TreeGrafter"/>
</dbReference>
<organism evidence="4 5">
    <name type="scientific">Alteromonas pelagimontana</name>
    <dbReference type="NCBI Taxonomy" id="1858656"/>
    <lineage>
        <taxon>Bacteria</taxon>
        <taxon>Pseudomonadati</taxon>
        <taxon>Pseudomonadota</taxon>
        <taxon>Gammaproteobacteria</taxon>
        <taxon>Alteromonadales</taxon>
        <taxon>Alteromonadaceae</taxon>
        <taxon>Alteromonas/Salinimonas group</taxon>
        <taxon>Alteromonas</taxon>
    </lineage>
</organism>
<dbReference type="Pfam" id="PF25917">
    <property type="entry name" value="BSH_RND"/>
    <property type="match status" value="1"/>
</dbReference>
<name>A0A6M4M9I5_9ALTE</name>
<dbReference type="InterPro" id="IPR058625">
    <property type="entry name" value="MdtA-like_BSH"/>
</dbReference>
<dbReference type="KEGG" id="apel:CA267_002915"/>
<evidence type="ECO:0000313" key="5">
    <source>
        <dbReference type="Proteomes" id="UP000219285"/>
    </source>
</evidence>
<dbReference type="InterPro" id="IPR006143">
    <property type="entry name" value="RND_pump_MFP"/>
</dbReference>
<reference evidence="4 5" key="2">
    <citation type="submission" date="2020-04" db="EMBL/GenBank/DDBJ databases">
        <title>Complete genome sequence of Alteromonas pelagimontana 5.12T.</title>
        <authorList>
            <person name="Sinha R.K."/>
            <person name="Krishnan K.P."/>
            <person name="Kurian J.P."/>
        </authorList>
    </citation>
    <scope>NUCLEOTIDE SEQUENCE [LARGE SCALE GENOMIC DNA]</scope>
    <source>
        <strain evidence="4 5">5.12</strain>
    </source>
</reference>
<dbReference type="SUPFAM" id="SSF111369">
    <property type="entry name" value="HlyD-like secretion proteins"/>
    <property type="match status" value="1"/>
</dbReference>
<feature type="domain" description="Multidrug resistance protein MdtA-like barrel-sandwich hybrid" evidence="3">
    <location>
        <begin position="69"/>
        <end position="206"/>
    </location>
</feature>
<dbReference type="PANTHER" id="PTHR30469:SF12">
    <property type="entry name" value="MULTIDRUG RESISTANCE PROTEIN MDTA"/>
    <property type="match status" value="1"/>
</dbReference>
<protein>
    <submittedName>
        <fullName evidence="4">Efflux RND transporter periplasmic adaptor subunit</fullName>
    </submittedName>
</protein>
<feature type="coiled-coil region" evidence="2">
    <location>
        <begin position="102"/>
        <end position="136"/>
    </location>
</feature>
<dbReference type="PANTHER" id="PTHR30469">
    <property type="entry name" value="MULTIDRUG RESISTANCE PROTEIN MDTA"/>
    <property type="match status" value="1"/>
</dbReference>
<evidence type="ECO:0000256" key="1">
    <source>
        <dbReference type="ARBA" id="ARBA00009477"/>
    </source>
</evidence>
<proteinExistence type="inferred from homology"/>
<sequence>MKWMKVVAPFLILLIGYAGMKAIGASASEEVIKEEVDTRPTVTIEDLNPVDYTVLISSYGEVTPLESTNLAAQVAGEVVSWHPSFVAGGLVKRGDVLFSIEKDTYEAALLQAEANLSTAQAQLIQEQAQAEVASREATSLPSNRVTDLYLRKPQVLSAKAAVKYAEAQIRIATRDLENCEVKAPYDALVVARNIGVGDFVAVGTVAATMNNIETAEIVFPIARFDRNFLPADIVGKEALVNADTPRGNEFEAYIHRDTGIVDQTTRMTHLVARVDDPYGLHSTKPVLKFGAYATVSFKGRTLDNVYRVPQELITNGQLWTLDEENKLVSQPVDMIREDGGYFLIRGEFDSNRVVMNLPEYPQTGMSVKVIAGNDNLVAQRPRPE</sequence>
<dbReference type="Gene3D" id="2.40.50.100">
    <property type="match status" value="1"/>
</dbReference>
<evidence type="ECO:0000259" key="3">
    <source>
        <dbReference type="Pfam" id="PF25917"/>
    </source>
</evidence>
<dbReference type="RefSeq" id="WP_083638371.1">
    <property type="nucleotide sequence ID" value="NZ_CP052766.1"/>
</dbReference>
<keyword evidence="2" id="KW-0175">Coiled coil</keyword>
<dbReference type="AlphaFoldDB" id="A0A6M4M9I5"/>
<dbReference type="Proteomes" id="UP000219285">
    <property type="component" value="Chromosome"/>
</dbReference>
<dbReference type="Gene3D" id="1.10.287.470">
    <property type="entry name" value="Helix hairpin bin"/>
    <property type="match status" value="1"/>
</dbReference>
<evidence type="ECO:0000313" key="4">
    <source>
        <dbReference type="EMBL" id="QJR79812.1"/>
    </source>
</evidence>
<dbReference type="EMBL" id="CP052766">
    <property type="protein sequence ID" value="QJR79812.1"/>
    <property type="molecule type" value="Genomic_DNA"/>
</dbReference>
<evidence type="ECO:0000256" key="2">
    <source>
        <dbReference type="SAM" id="Coils"/>
    </source>
</evidence>